<proteinExistence type="predicted"/>
<sequence length="31" mass="3637">KSSLSDDEQQQFQVYKKCMLKVGHKYMGDKS</sequence>
<protein>
    <submittedName>
        <fullName evidence="1">Uncharacterized protein</fullName>
    </submittedName>
</protein>
<comment type="caution">
    <text evidence="1">The sequence shown here is derived from an EMBL/GenBank/DDBJ whole genome shotgun (WGS) entry which is preliminary data.</text>
</comment>
<keyword evidence="2" id="KW-1185">Reference proteome</keyword>
<evidence type="ECO:0000313" key="1">
    <source>
        <dbReference type="EMBL" id="GFR26181.1"/>
    </source>
</evidence>
<gene>
    <name evidence="1" type="ORF">TNCT_482931</name>
</gene>
<feature type="non-terminal residue" evidence="1">
    <location>
        <position position="1"/>
    </location>
</feature>
<reference evidence="1" key="1">
    <citation type="submission" date="2020-07" db="EMBL/GenBank/DDBJ databases">
        <title>Multicomponent nature underlies the extraordinary mechanical properties of spider dragline silk.</title>
        <authorList>
            <person name="Kono N."/>
            <person name="Nakamura H."/>
            <person name="Mori M."/>
            <person name="Yoshida Y."/>
            <person name="Ohtoshi R."/>
            <person name="Malay A.D."/>
            <person name="Moran D.A.P."/>
            <person name="Tomita M."/>
            <person name="Numata K."/>
            <person name="Arakawa K."/>
        </authorList>
    </citation>
    <scope>NUCLEOTIDE SEQUENCE</scope>
</reference>
<accession>A0A8X6K183</accession>
<evidence type="ECO:0000313" key="2">
    <source>
        <dbReference type="Proteomes" id="UP000887116"/>
    </source>
</evidence>
<organism evidence="1 2">
    <name type="scientific">Trichonephila clavata</name>
    <name type="common">Joro spider</name>
    <name type="synonym">Nephila clavata</name>
    <dbReference type="NCBI Taxonomy" id="2740835"/>
    <lineage>
        <taxon>Eukaryota</taxon>
        <taxon>Metazoa</taxon>
        <taxon>Ecdysozoa</taxon>
        <taxon>Arthropoda</taxon>
        <taxon>Chelicerata</taxon>
        <taxon>Arachnida</taxon>
        <taxon>Araneae</taxon>
        <taxon>Araneomorphae</taxon>
        <taxon>Entelegynae</taxon>
        <taxon>Araneoidea</taxon>
        <taxon>Nephilidae</taxon>
        <taxon>Trichonephila</taxon>
    </lineage>
</organism>
<dbReference type="EMBL" id="BMAO01008780">
    <property type="protein sequence ID" value="GFR26181.1"/>
    <property type="molecule type" value="Genomic_DNA"/>
</dbReference>
<dbReference type="AlphaFoldDB" id="A0A8X6K183"/>
<dbReference type="Proteomes" id="UP000887116">
    <property type="component" value="Unassembled WGS sequence"/>
</dbReference>
<name>A0A8X6K183_TRICU</name>